<evidence type="ECO:0000256" key="7">
    <source>
        <dbReference type="ARBA" id="ARBA00023157"/>
    </source>
</evidence>
<dbReference type="SUPFAM" id="SSF54076">
    <property type="entry name" value="RNase A-like"/>
    <property type="match status" value="1"/>
</dbReference>
<dbReference type="InterPro" id="IPR001427">
    <property type="entry name" value="RNaseA"/>
</dbReference>
<evidence type="ECO:0000313" key="11">
    <source>
        <dbReference type="Proteomes" id="UP001178461"/>
    </source>
</evidence>
<dbReference type="InterPro" id="IPR036816">
    <property type="entry name" value="RNaseA-like_dom_sf"/>
</dbReference>
<dbReference type="Gene3D" id="3.10.130.10">
    <property type="entry name" value="Ribonuclease A-like domain"/>
    <property type="match status" value="1"/>
</dbReference>
<keyword evidence="4 8" id="KW-0540">Nuclease</keyword>
<evidence type="ECO:0000256" key="8">
    <source>
        <dbReference type="RuleBase" id="RU000651"/>
    </source>
</evidence>
<evidence type="ECO:0000256" key="1">
    <source>
        <dbReference type="ARBA" id="ARBA00004613"/>
    </source>
</evidence>
<dbReference type="GO" id="GO:0003676">
    <property type="term" value="F:nucleic acid binding"/>
    <property type="evidence" value="ECO:0007669"/>
    <property type="project" value="InterPro"/>
</dbReference>
<organism evidence="10 11">
    <name type="scientific">Podarcis lilfordi</name>
    <name type="common">Lilford's wall lizard</name>
    <dbReference type="NCBI Taxonomy" id="74358"/>
    <lineage>
        <taxon>Eukaryota</taxon>
        <taxon>Metazoa</taxon>
        <taxon>Chordata</taxon>
        <taxon>Craniata</taxon>
        <taxon>Vertebrata</taxon>
        <taxon>Euteleostomi</taxon>
        <taxon>Lepidosauria</taxon>
        <taxon>Squamata</taxon>
        <taxon>Bifurcata</taxon>
        <taxon>Unidentata</taxon>
        <taxon>Episquamata</taxon>
        <taxon>Laterata</taxon>
        <taxon>Lacertibaenia</taxon>
        <taxon>Lacertidae</taxon>
        <taxon>Podarcis</taxon>
    </lineage>
</organism>
<dbReference type="GO" id="GO:0004540">
    <property type="term" value="F:RNA nuclease activity"/>
    <property type="evidence" value="ECO:0007669"/>
    <property type="project" value="TreeGrafter"/>
</dbReference>
<feature type="chain" id="PRO_5041489289" evidence="8">
    <location>
        <begin position="26"/>
        <end position="144"/>
    </location>
</feature>
<proteinExistence type="inferred from homology"/>
<evidence type="ECO:0000256" key="4">
    <source>
        <dbReference type="ARBA" id="ARBA00022722"/>
    </source>
</evidence>
<dbReference type="GO" id="GO:0016787">
    <property type="term" value="F:hydrolase activity"/>
    <property type="evidence" value="ECO:0007669"/>
    <property type="project" value="UniProtKB-KW"/>
</dbReference>
<evidence type="ECO:0000256" key="6">
    <source>
        <dbReference type="ARBA" id="ARBA00022801"/>
    </source>
</evidence>
<dbReference type="GO" id="GO:0004519">
    <property type="term" value="F:endonuclease activity"/>
    <property type="evidence" value="ECO:0007669"/>
    <property type="project" value="UniProtKB-KW"/>
</dbReference>
<evidence type="ECO:0000256" key="5">
    <source>
        <dbReference type="ARBA" id="ARBA00022759"/>
    </source>
</evidence>
<dbReference type="PROSITE" id="PS51257">
    <property type="entry name" value="PROKAR_LIPOPROTEIN"/>
    <property type="match status" value="1"/>
</dbReference>
<dbReference type="InterPro" id="IPR023412">
    <property type="entry name" value="RNaseA_domain"/>
</dbReference>
<dbReference type="InterPro" id="IPR023411">
    <property type="entry name" value="RNaseA_AS"/>
</dbReference>
<dbReference type="AlphaFoldDB" id="A0AA35L8B8"/>
<gene>
    <name evidence="10" type="ORF">PODLI_1B028834</name>
</gene>
<keyword evidence="7" id="KW-1015">Disulfide bond</keyword>
<dbReference type="Pfam" id="PF00074">
    <property type="entry name" value="RnaseA"/>
    <property type="match status" value="1"/>
</dbReference>
<dbReference type="GO" id="GO:0050830">
    <property type="term" value="P:defense response to Gram-positive bacterium"/>
    <property type="evidence" value="ECO:0007669"/>
    <property type="project" value="TreeGrafter"/>
</dbReference>
<feature type="domain" description="Ribonuclease A-domain" evidence="9">
    <location>
        <begin position="24"/>
        <end position="143"/>
    </location>
</feature>
<accession>A0AA35L8B8</accession>
<protein>
    <submittedName>
        <fullName evidence="10">Ribonuclease pancreatic-like</fullName>
    </submittedName>
</protein>
<feature type="signal peptide" evidence="8">
    <location>
        <begin position="1"/>
        <end position="25"/>
    </location>
</feature>
<keyword evidence="11" id="KW-1185">Reference proteome</keyword>
<evidence type="ECO:0000256" key="3">
    <source>
        <dbReference type="ARBA" id="ARBA00022525"/>
    </source>
</evidence>
<comment type="subcellular location">
    <subcellularLocation>
        <location evidence="1">Secreted</location>
    </subcellularLocation>
</comment>
<keyword evidence="3" id="KW-0964">Secreted</keyword>
<comment type="similarity">
    <text evidence="2 8">Belongs to the pancreatic ribonuclease family.</text>
</comment>
<dbReference type="PRINTS" id="PR00794">
    <property type="entry name" value="RIBONUCLEASE"/>
</dbReference>
<dbReference type="SMART" id="SM00092">
    <property type="entry name" value="RNAse_Pc"/>
    <property type="match status" value="1"/>
</dbReference>
<evidence type="ECO:0000313" key="10">
    <source>
        <dbReference type="EMBL" id="CAI5791097.1"/>
    </source>
</evidence>
<keyword evidence="6 8" id="KW-0378">Hydrolase</keyword>
<evidence type="ECO:0000259" key="9">
    <source>
        <dbReference type="SMART" id="SM00092"/>
    </source>
</evidence>
<keyword evidence="8" id="KW-0732">Signal</keyword>
<sequence>MLVSKVSCSLLAILLGFLMVQSCEGQSREDFEWKHTDYPKSYSTSHPDTYCKRMMLQKRLTRYVCKDINTFINNRPVNVVQVCRGRGIPHGSDTDSIDSFDMVICRYTGGPAPYDCRYSGTPTHLRIRVTCTGIYPTHYVTQMR</sequence>
<keyword evidence="5 8" id="KW-0255">Endonuclease</keyword>
<dbReference type="GO" id="GO:0005576">
    <property type="term" value="C:extracellular region"/>
    <property type="evidence" value="ECO:0007669"/>
    <property type="project" value="UniProtKB-SubCell"/>
</dbReference>
<name>A0AA35L8B8_9SAUR</name>
<reference evidence="10" key="1">
    <citation type="submission" date="2022-12" db="EMBL/GenBank/DDBJ databases">
        <authorList>
            <person name="Alioto T."/>
            <person name="Alioto T."/>
            <person name="Gomez Garrido J."/>
        </authorList>
    </citation>
    <scope>NUCLEOTIDE SEQUENCE</scope>
</reference>
<dbReference type="PROSITE" id="PS00127">
    <property type="entry name" value="RNASE_PANCREATIC"/>
    <property type="match status" value="1"/>
</dbReference>
<evidence type="ECO:0000256" key="2">
    <source>
        <dbReference type="ARBA" id="ARBA00005600"/>
    </source>
</evidence>
<dbReference type="Proteomes" id="UP001178461">
    <property type="component" value="Chromosome 13"/>
</dbReference>
<dbReference type="PANTHER" id="PTHR11437">
    <property type="entry name" value="RIBONUCLEASE"/>
    <property type="match status" value="1"/>
</dbReference>
<dbReference type="EMBL" id="OX395138">
    <property type="protein sequence ID" value="CAI5791097.1"/>
    <property type="molecule type" value="Genomic_DNA"/>
</dbReference>
<dbReference type="PANTHER" id="PTHR11437:SF10">
    <property type="entry name" value="ANGIOGENIN-RELATED"/>
    <property type="match status" value="1"/>
</dbReference>